<accession>A0A8J1XI76</accession>
<dbReference type="GO" id="GO:0005739">
    <property type="term" value="C:mitochondrion"/>
    <property type="evidence" value="ECO:0007669"/>
    <property type="project" value="TreeGrafter"/>
</dbReference>
<comment type="catalytic activity">
    <reaction evidence="16">
        <text>an N(1)-methyl-2'-deoxyadenosine in single-stranded DNA + 2-oxoglutarate + O2 = a 2'-deoxyadenosine in single-stranded DNA + formaldehyde + succinate + CO2 + H(+)</text>
        <dbReference type="Rhea" id="RHEA:70447"/>
        <dbReference type="Rhea" id="RHEA-COMP:17895"/>
        <dbReference type="Rhea" id="RHEA-COMP:17896"/>
        <dbReference type="ChEBI" id="CHEBI:15378"/>
        <dbReference type="ChEBI" id="CHEBI:15379"/>
        <dbReference type="ChEBI" id="CHEBI:16526"/>
        <dbReference type="ChEBI" id="CHEBI:16810"/>
        <dbReference type="ChEBI" id="CHEBI:16842"/>
        <dbReference type="ChEBI" id="CHEBI:30031"/>
        <dbReference type="ChEBI" id="CHEBI:90615"/>
        <dbReference type="ChEBI" id="CHEBI:139096"/>
    </reaction>
    <physiologicalReaction direction="left-to-right" evidence="16">
        <dbReference type="Rhea" id="RHEA:70448"/>
    </physiologicalReaction>
</comment>
<feature type="domain" description="Fe2OG dioxygenase" evidence="27">
    <location>
        <begin position="170"/>
        <end position="276"/>
    </location>
</feature>
<evidence type="ECO:0000256" key="15">
    <source>
        <dbReference type="ARBA" id="ARBA00050870"/>
    </source>
</evidence>
<dbReference type="GO" id="GO:1990930">
    <property type="term" value="F:mRNA N1-methyladenosine dioxygenase activity"/>
    <property type="evidence" value="ECO:0007669"/>
    <property type="project" value="UniProtKB-EC"/>
</dbReference>
<dbReference type="AlphaFoldDB" id="A0A8J1XI76"/>
<dbReference type="GO" id="GO:0005654">
    <property type="term" value="C:nucleoplasm"/>
    <property type="evidence" value="ECO:0007669"/>
    <property type="project" value="TreeGrafter"/>
</dbReference>
<dbReference type="Proteomes" id="UP000749559">
    <property type="component" value="Unassembled WGS sequence"/>
</dbReference>
<dbReference type="GO" id="GO:0035516">
    <property type="term" value="F:broad specificity oxidative DNA demethylase activity"/>
    <property type="evidence" value="ECO:0007669"/>
    <property type="project" value="UniProtKB-EC"/>
</dbReference>
<evidence type="ECO:0000256" key="16">
    <source>
        <dbReference type="ARBA" id="ARBA00051010"/>
    </source>
</evidence>
<keyword evidence="12" id="KW-0234">DNA repair</keyword>
<evidence type="ECO:0000256" key="18">
    <source>
        <dbReference type="ARBA" id="ARBA00052597"/>
    </source>
</evidence>
<evidence type="ECO:0000256" key="11">
    <source>
        <dbReference type="ARBA" id="ARBA00023097"/>
    </source>
</evidence>
<comment type="subcellular location">
    <subcellularLocation>
        <location evidence="3">Cytoplasm</location>
    </subcellularLocation>
    <subcellularLocation>
        <location evidence="2">Nucleus</location>
    </subcellularLocation>
</comment>
<evidence type="ECO:0000256" key="12">
    <source>
        <dbReference type="ARBA" id="ARBA00023204"/>
    </source>
</evidence>
<keyword evidence="29" id="KW-1185">Reference proteome</keyword>
<keyword evidence="10" id="KW-0408">Iron</keyword>
<dbReference type="EC" id="1.14.11.33" evidence="23"/>
<dbReference type="PANTHER" id="PTHR31212:SF4">
    <property type="entry name" value="ALPHA-KETOGLUTARATE-DEPENDENT DIOXYGENASE ALKB HOMOLOG 3"/>
    <property type="match status" value="1"/>
</dbReference>
<dbReference type="GO" id="GO:0006307">
    <property type="term" value="P:DNA alkylation repair"/>
    <property type="evidence" value="ECO:0007669"/>
    <property type="project" value="InterPro"/>
</dbReference>
<comment type="catalytic activity">
    <reaction evidence="19">
        <text>a methylated nucleobase within DNA + 2-oxoglutarate + O2 = a nucleobase within DNA + formaldehyde + succinate + CO2</text>
        <dbReference type="Rhea" id="RHEA:30299"/>
        <dbReference type="Rhea" id="RHEA-COMP:12192"/>
        <dbReference type="Rhea" id="RHEA-COMP:12193"/>
        <dbReference type="ChEBI" id="CHEBI:15379"/>
        <dbReference type="ChEBI" id="CHEBI:16526"/>
        <dbReference type="ChEBI" id="CHEBI:16810"/>
        <dbReference type="ChEBI" id="CHEBI:16842"/>
        <dbReference type="ChEBI" id="CHEBI:30031"/>
        <dbReference type="ChEBI" id="CHEBI:32875"/>
        <dbReference type="ChEBI" id="CHEBI:64428"/>
        <dbReference type="EC" id="1.14.11.33"/>
    </reaction>
    <physiologicalReaction direction="left-to-right" evidence="19">
        <dbReference type="Rhea" id="RHEA:30300"/>
    </physiologicalReaction>
</comment>
<dbReference type="OrthoDB" id="545910at2759"/>
<evidence type="ECO:0000256" key="23">
    <source>
        <dbReference type="ARBA" id="ARBA00066725"/>
    </source>
</evidence>
<protein>
    <recommendedName>
        <fullName evidence="24">Alpha-ketoglutarate-dependent dioxygenase alkB homolog 3</fullName>
        <ecNumber evidence="23">1.14.11.33</ecNumber>
        <ecNumber evidence="22">1.14.11.54</ecNumber>
    </recommendedName>
    <alternativeName>
        <fullName evidence="25">Alkylated DNA repair protein alkB homolog 3</fullName>
    </alternativeName>
</protein>
<proteinExistence type="predicted"/>
<dbReference type="EMBL" id="CAIIXF020000011">
    <property type="protein sequence ID" value="CAH1798385.1"/>
    <property type="molecule type" value="Genomic_DNA"/>
</dbReference>
<organism evidence="28 29">
    <name type="scientific">Owenia fusiformis</name>
    <name type="common">Polychaete worm</name>
    <dbReference type="NCBI Taxonomy" id="6347"/>
    <lineage>
        <taxon>Eukaryota</taxon>
        <taxon>Metazoa</taxon>
        <taxon>Spiralia</taxon>
        <taxon>Lophotrochozoa</taxon>
        <taxon>Annelida</taxon>
        <taxon>Polychaeta</taxon>
        <taxon>Sedentaria</taxon>
        <taxon>Canalipalpata</taxon>
        <taxon>Sabellida</taxon>
        <taxon>Oweniida</taxon>
        <taxon>Oweniidae</taxon>
        <taxon>Owenia</taxon>
    </lineage>
</organism>
<keyword evidence="14" id="KW-0379">Hydroxylation</keyword>
<dbReference type="FunFam" id="2.60.120.590:FF:000003">
    <property type="entry name" value="alpha-ketoglutarate-dependent dioxygenase alkB homolog 3"/>
    <property type="match status" value="1"/>
</dbReference>
<keyword evidence="9" id="KW-0560">Oxidoreductase</keyword>
<keyword evidence="4" id="KW-0963">Cytoplasm</keyword>
<keyword evidence="5" id="KW-0479">Metal-binding</keyword>
<evidence type="ECO:0000313" key="29">
    <source>
        <dbReference type="Proteomes" id="UP000749559"/>
    </source>
</evidence>
<evidence type="ECO:0000256" key="21">
    <source>
        <dbReference type="ARBA" id="ARBA00064884"/>
    </source>
</evidence>
<dbReference type="PANTHER" id="PTHR31212">
    <property type="entry name" value="ALPHA-KETOGLUTARATE-DEPENDENT DIOXYGENASE ALKB HOMOLOG 3"/>
    <property type="match status" value="1"/>
</dbReference>
<evidence type="ECO:0000256" key="3">
    <source>
        <dbReference type="ARBA" id="ARBA00004496"/>
    </source>
</evidence>
<evidence type="ECO:0000256" key="26">
    <source>
        <dbReference type="SAM" id="MobiDB-lite"/>
    </source>
</evidence>
<comment type="catalytic activity">
    <reaction evidence="15">
        <text>an N(1)-methyladenosine in mRNA + 2-oxoglutarate + O2 = an adenosine in mRNA + formaldehyde + succinate + CO2</text>
        <dbReference type="Rhea" id="RHEA:49516"/>
        <dbReference type="Rhea" id="RHEA-COMP:12414"/>
        <dbReference type="Rhea" id="RHEA-COMP:12415"/>
        <dbReference type="ChEBI" id="CHEBI:15379"/>
        <dbReference type="ChEBI" id="CHEBI:16526"/>
        <dbReference type="ChEBI" id="CHEBI:16810"/>
        <dbReference type="ChEBI" id="CHEBI:16842"/>
        <dbReference type="ChEBI" id="CHEBI:30031"/>
        <dbReference type="ChEBI" id="CHEBI:74411"/>
        <dbReference type="ChEBI" id="CHEBI:74491"/>
        <dbReference type="EC" id="1.14.11.54"/>
    </reaction>
</comment>
<evidence type="ECO:0000256" key="10">
    <source>
        <dbReference type="ARBA" id="ARBA00023004"/>
    </source>
</evidence>
<evidence type="ECO:0000256" key="22">
    <source>
        <dbReference type="ARBA" id="ARBA00066588"/>
    </source>
</evidence>
<evidence type="ECO:0000313" key="28">
    <source>
        <dbReference type="EMBL" id="CAH1798385.1"/>
    </source>
</evidence>
<comment type="catalytic activity">
    <reaction evidence="18">
        <text>a 3,N(4)-etheno-2'-deoxycytidine in single-stranded DNA + 2-oxoglutarate + O2 + H2O = a 2'-deoxycytidine in single-stranded DNA + glyoxal + succinate + CO2</text>
        <dbReference type="Rhea" id="RHEA:70471"/>
        <dbReference type="Rhea" id="RHEA-COMP:12846"/>
        <dbReference type="Rhea" id="RHEA-COMP:17906"/>
        <dbReference type="ChEBI" id="CHEBI:15377"/>
        <dbReference type="ChEBI" id="CHEBI:15379"/>
        <dbReference type="ChEBI" id="CHEBI:16526"/>
        <dbReference type="ChEBI" id="CHEBI:16810"/>
        <dbReference type="ChEBI" id="CHEBI:30031"/>
        <dbReference type="ChEBI" id="CHEBI:34779"/>
        <dbReference type="ChEBI" id="CHEBI:85452"/>
        <dbReference type="ChEBI" id="CHEBI:189585"/>
    </reaction>
    <physiologicalReaction direction="left-to-right" evidence="18">
        <dbReference type="Rhea" id="RHEA:70472"/>
    </physiologicalReaction>
</comment>
<keyword evidence="7" id="KW-0832">Ubl conjugation</keyword>
<evidence type="ECO:0000256" key="19">
    <source>
        <dbReference type="ARBA" id="ARBA00053025"/>
    </source>
</evidence>
<keyword evidence="13" id="KW-0539">Nucleus</keyword>
<name>A0A8J1XI76_OWEFU</name>
<evidence type="ECO:0000256" key="14">
    <source>
        <dbReference type="ARBA" id="ARBA00023278"/>
    </source>
</evidence>
<dbReference type="Gene3D" id="2.60.120.590">
    <property type="entry name" value="Alpha-ketoglutarate-dependent dioxygenase AlkB-like"/>
    <property type="match status" value="1"/>
</dbReference>
<reference evidence="28" key="1">
    <citation type="submission" date="2022-03" db="EMBL/GenBank/DDBJ databases">
        <authorList>
            <person name="Martin C."/>
        </authorList>
    </citation>
    <scope>NUCLEOTIDE SEQUENCE</scope>
</reference>
<evidence type="ECO:0000259" key="27">
    <source>
        <dbReference type="PROSITE" id="PS51471"/>
    </source>
</evidence>
<evidence type="ECO:0000256" key="2">
    <source>
        <dbReference type="ARBA" id="ARBA00004123"/>
    </source>
</evidence>
<evidence type="ECO:0000256" key="25">
    <source>
        <dbReference type="ARBA" id="ARBA00077988"/>
    </source>
</evidence>
<gene>
    <name evidence="28" type="ORF">OFUS_LOCUS22536</name>
</gene>
<comment type="catalytic activity">
    <reaction evidence="17">
        <text>an N(3)-methyl-2'-deoxycytidine in single-stranded DNA + 2-oxoglutarate + O2 = a 2'-deoxycytidine in single-stranded DNA + formaldehyde + succinate + CO2 + H(+)</text>
        <dbReference type="Rhea" id="RHEA:70435"/>
        <dbReference type="Rhea" id="RHEA-COMP:12846"/>
        <dbReference type="Rhea" id="RHEA-COMP:17894"/>
        <dbReference type="ChEBI" id="CHEBI:15378"/>
        <dbReference type="ChEBI" id="CHEBI:15379"/>
        <dbReference type="ChEBI" id="CHEBI:16526"/>
        <dbReference type="ChEBI" id="CHEBI:16810"/>
        <dbReference type="ChEBI" id="CHEBI:16842"/>
        <dbReference type="ChEBI" id="CHEBI:30031"/>
        <dbReference type="ChEBI" id="CHEBI:85452"/>
        <dbReference type="ChEBI" id="CHEBI:139075"/>
    </reaction>
    <physiologicalReaction direction="left-to-right" evidence="17">
        <dbReference type="Rhea" id="RHEA:70436"/>
    </physiologicalReaction>
</comment>
<dbReference type="InterPro" id="IPR005123">
    <property type="entry name" value="Oxoglu/Fe-dep_dioxygenase_dom"/>
</dbReference>
<evidence type="ECO:0000256" key="4">
    <source>
        <dbReference type="ARBA" id="ARBA00022490"/>
    </source>
</evidence>
<comment type="subunit">
    <text evidence="21">Interacts with the ASCC complex composed of ASCC1, ASCC2 and ASCC3. Interacts directly with ASCC3, and is thereby recruited to the ASCC complex. Interacts with OTUD4; the interaction is direct. Interacts with USP7 and USP9X.</text>
</comment>
<evidence type="ECO:0000256" key="5">
    <source>
        <dbReference type="ARBA" id="ARBA00022723"/>
    </source>
</evidence>
<feature type="region of interest" description="Disordered" evidence="26">
    <location>
        <begin position="1"/>
        <end position="46"/>
    </location>
</feature>
<evidence type="ECO:0000256" key="9">
    <source>
        <dbReference type="ARBA" id="ARBA00023002"/>
    </source>
</evidence>
<dbReference type="InterPro" id="IPR027450">
    <property type="entry name" value="AlkB-like"/>
</dbReference>
<dbReference type="PROSITE" id="PS51471">
    <property type="entry name" value="FE2OG_OXY"/>
    <property type="match status" value="1"/>
</dbReference>
<feature type="compositionally biased region" description="Polar residues" evidence="26">
    <location>
        <begin position="30"/>
        <end position="44"/>
    </location>
</feature>
<keyword evidence="6" id="KW-0227">DNA damage</keyword>
<sequence>MSADRRRRARVQGGWAAPSAGPRSDRNKPTMPQQPAWTGKTVDQPTEKKFVFQKPEQEMRQAPEEEVITKMGIYDISSGPSGVSRLRYFPNFIEKMEADVMFETLYNETPWQQRHDLKGKDGVQYTQPRLTAWYGELPYTYSGVTWEPNRFWTKLLKRLRKDLEDNTGFVFNSLLCNLYRNEKDSVDWHSDDEKSLGPNPIIASMSFGDQRNFELRKKPPPEENGDYTYSKRVKIPLTSGSLLIMEGSTQEDWQHRVPKEYHDRNARINLTFRVIHPE</sequence>
<dbReference type="GO" id="GO:0046872">
    <property type="term" value="F:metal ion binding"/>
    <property type="evidence" value="ECO:0007669"/>
    <property type="project" value="UniProtKB-KW"/>
</dbReference>
<evidence type="ECO:0000256" key="20">
    <source>
        <dbReference type="ARBA" id="ARBA00054625"/>
    </source>
</evidence>
<evidence type="ECO:0000256" key="6">
    <source>
        <dbReference type="ARBA" id="ARBA00022763"/>
    </source>
</evidence>
<evidence type="ECO:0000256" key="7">
    <source>
        <dbReference type="ARBA" id="ARBA00022843"/>
    </source>
</evidence>
<feature type="compositionally biased region" description="Basic residues" evidence="26">
    <location>
        <begin position="1"/>
        <end position="10"/>
    </location>
</feature>
<dbReference type="InterPro" id="IPR037151">
    <property type="entry name" value="AlkB-like_sf"/>
</dbReference>
<evidence type="ECO:0000256" key="1">
    <source>
        <dbReference type="ARBA" id="ARBA00001954"/>
    </source>
</evidence>
<dbReference type="InterPro" id="IPR032854">
    <property type="entry name" value="ALKBH3"/>
</dbReference>
<evidence type="ECO:0000256" key="8">
    <source>
        <dbReference type="ARBA" id="ARBA00022964"/>
    </source>
</evidence>
<keyword evidence="11" id="KW-0558">Oxidation</keyword>
<comment type="caution">
    <text evidence="28">The sequence shown here is derived from an EMBL/GenBank/DDBJ whole genome shotgun (WGS) entry which is preliminary data.</text>
</comment>
<dbReference type="EC" id="1.14.11.54" evidence="22"/>
<dbReference type="Pfam" id="PF13532">
    <property type="entry name" value="2OG-FeII_Oxy_2"/>
    <property type="match status" value="1"/>
</dbReference>
<evidence type="ECO:0000256" key="24">
    <source>
        <dbReference type="ARBA" id="ARBA00071421"/>
    </source>
</evidence>
<comment type="function">
    <text evidence="20">Dioxygenase that mediates demethylation of DNA and RNA containing 1-methyladenosine (m1A). Repairs alkylated DNA containing 1-methyladenosine (m1A) and 3-methylcytosine (m3C) by oxidative demethylation. Has a strong preference for single-stranded DNA. Able to process alkylated m3C within double-stranded regions via its interaction with ASCC3, which promotes DNA unwinding to generate single-stranded substrate needed for ALKBH3. Can repair exocyclic 3,N4-ethenocytosine adducs in single-stranded DNA. Also acts on RNA. Demethylates N(1)-methyladenosine (m1A) RNA, an epigenetic internal modification of messenger RNAs (mRNAs) highly enriched within 5'-untranslated regions (UTRs) and in the vicinity of start codons. Requires molecular oxygen, alpha-ketoglutarate and iron.</text>
</comment>
<comment type="cofactor">
    <cofactor evidence="1">
        <name>Fe(2+)</name>
        <dbReference type="ChEBI" id="CHEBI:29033"/>
    </cofactor>
</comment>
<evidence type="ECO:0000256" key="13">
    <source>
        <dbReference type="ARBA" id="ARBA00023242"/>
    </source>
</evidence>
<dbReference type="SUPFAM" id="SSF51197">
    <property type="entry name" value="Clavaminate synthase-like"/>
    <property type="match status" value="1"/>
</dbReference>
<evidence type="ECO:0000256" key="17">
    <source>
        <dbReference type="ARBA" id="ARBA00051165"/>
    </source>
</evidence>
<keyword evidence="8" id="KW-0223">Dioxygenase</keyword>